<dbReference type="RefSeq" id="WP_084172605.1">
    <property type="nucleotide sequence ID" value="NZ_CCBB010000002.1"/>
</dbReference>
<dbReference type="Proteomes" id="UP000028870">
    <property type="component" value="Unassembled WGS sequence"/>
</dbReference>
<dbReference type="PROSITE" id="PS50977">
    <property type="entry name" value="HTH_TETR_2"/>
    <property type="match status" value="1"/>
</dbReference>
<proteinExistence type="predicted"/>
<feature type="coiled-coil region" evidence="3">
    <location>
        <begin position="122"/>
        <end position="149"/>
    </location>
</feature>
<dbReference type="PRINTS" id="PR00455">
    <property type="entry name" value="HTHTETR"/>
</dbReference>
<comment type="caution">
    <text evidence="6">The sequence shown here is derived from an EMBL/GenBank/DDBJ whole genome shotgun (WGS) entry which is preliminary data.</text>
</comment>
<evidence type="ECO:0000256" key="2">
    <source>
        <dbReference type="PROSITE-ProRule" id="PRU00335"/>
    </source>
</evidence>
<dbReference type="OrthoDB" id="4456617at2"/>
<reference evidence="6" key="1">
    <citation type="submission" date="2014-03" db="EMBL/GenBank/DDBJ databases">
        <title>Draft Genome Sequence of Mycobacterium cosmeticum DSM 44829.</title>
        <authorList>
            <person name="Croce O."/>
            <person name="Robert C."/>
            <person name="Raoult D."/>
            <person name="Drancourt M."/>
        </authorList>
    </citation>
    <scope>NUCLEOTIDE SEQUENCE [LARGE SCALE GENOMIC DNA]</scope>
    <source>
        <strain evidence="6">DSM 44829</strain>
    </source>
</reference>
<dbReference type="PANTHER" id="PTHR30055:SF237">
    <property type="entry name" value="TRANSCRIPTIONAL REPRESSOR MCE3R"/>
    <property type="match status" value="1"/>
</dbReference>
<dbReference type="AlphaFoldDB" id="W9ATT7"/>
<dbReference type="SUPFAM" id="SSF46689">
    <property type="entry name" value="Homeodomain-like"/>
    <property type="match status" value="1"/>
</dbReference>
<feature type="domain" description="HTH tetR-type" evidence="5">
    <location>
        <begin position="25"/>
        <end position="85"/>
    </location>
</feature>
<dbReference type="InterPro" id="IPR041490">
    <property type="entry name" value="KstR2_TetR_C"/>
</dbReference>
<dbReference type="GO" id="GO:0000976">
    <property type="term" value="F:transcription cis-regulatory region binding"/>
    <property type="evidence" value="ECO:0007669"/>
    <property type="project" value="TreeGrafter"/>
</dbReference>
<feature type="DNA-binding region" description="H-T-H motif" evidence="2">
    <location>
        <begin position="48"/>
        <end position="67"/>
    </location>
</feature>
<dbReference type="InterPro" id="IPR009057">
    <property type="entry name" value="Homeodomain-like_sf"/>
</dbReference>
<keyword evidence="7" id="KW-1185">Reference proteome</keyword>
<dbReference type="GO" id="GO:0003700">
    <property type="term" value="F:DNA-binding transcription factor activity"/>
    <property type="evidence" value="ECO:0007669"/>
    <property type="project" value="TreeGrafter"/>
</dbReference>
<keyword evidence="1 2" id="KW-0238">DNA-binding</keyword>
<dbReference type="STRING" id="258533.BN977_03748"/>
<evidence type="ECO:0000259" key="5">
    <source>
        <dbReference type="PROSITE" id="PS50977"/>
    </source>
</evidence>
<dbReference type="EMBL" id="CCBB010000002">
    <property type="protein sequence ID" value="CDO08928.1"/>
    <property type="molecule type" value="Genomic_DNA"/>
</dbReference>
<reference evidence="6" key="2">
    <citation type="submission" date="2014-03" db="EMBL/GenBank/DDBJ databases">
        <authorList>
            <person name="Urmite Genomes"/>
        </authorList>
    </citation>
    <scope>NUCLEOTIDE SEQUENCE</scope>
    <source>
        <strain evidence="6">DSM 44829</strain>
    </source>
</reference>
<organism evidence="6 7">
    <name type="scientific">Mycolicibacterium cosmeticum</name>
    <dbReference type="NCBI Taxonomy" id="258533"/>
    <lineage>
        <taxon>Bacteria</taxon>
        <taxon>Bacillati</taxon>
        <taxon>Actinomycetota</taxon>
        <taxon>Actinomycetes</taxon>
        <taxon>Mycobacteriales</taxon>
        <taxon>Mycobacteriaceae</taxon>
        <taxon>Mycolicibacterium</taxon>
    </lineage>
</organism>
<feature type="region of interest" description="Disordered" evidence="4">
    <location>
        <begin position="1"/>
        <end position="26"/>
    </location>
</feature>
<evidence type="ECO:0000256" key="3">
    <source>
        <dbReference type="SAM" id="Coils"/>
    </source>
</evidence>
<evidence type="ECO:0000256" key="1">
    <source>
        <dbReference type="ARBA" id="ARBA00023125"/>
    </source>
</evidence>
<dbReference type="eggNOG" id="COG1309">
    <property type="taxonomic scope" value="Bacteria"/>
</dbReference>
<dbReference type="InterPro" id="IPR001647">
    <property type="entry name" value="HTH_TetR"/>
</dbReference>
<keyword evidence="3" id="KW-0175">Coiled coil</keyword>
<feature type="compositionally biased region" description="Low complexity" evidence="4">
    <location>
        <begin position="1"/>
        <end position="16"/>
    </location>
</feature>
<dbReference type="PANTHER" id="PTHR30055">
    <property type="entry name" value="HTH-TYPE TRANSCRIPTIONAL REGULATOR RUTR"/>
    <property type="match status" value="1"/>
</dbReference>
<dbReference type="Pfam" id="PF17932">
    <property type="entry name" value="TetR_C_24"/>
    <property type="match status" value="1"/>
</dbReference>
<evidence type="ECO:0000313" key="6">
    <source>
        <dbReference type="EMBL" id="CDO08928.1"/>
    </source>
</evidence>
<accession>W9ATT7</accession>
<dbReference type="Pfam" id="PF00440">
    <property type="entry name" value="TetR_N"/>
    <property type="match status" value="1"/>
</dbReference>
<dbReference type="Gene3D" id="1.10.357.10">
    <property type="entry name" value="Tetracycline Repressor, domain 2"/>
    <property type="match status" value="1"/>
</dbReference>
<sequence>MASSATASITAETATAGKGEPHTRGSRRKLLVDAAAELFLHHPYDAVTVGMVATEAGISGPGLYRHFQNKQALLTAVVEEGLQELHRFARSTVDAEPDPRAALATMIDFHVRSVIADPPRTLIFLKNEHALLESDRRRIRREMNQYAQEWVLVVQQLRPDLSEPQVRLVTQAVFAMLNSVATLNKGLDREEIVATMSTAAMQALTCHRPTGAGGLTARQVKAGLHEPQEIS</sequence>
<protein>
    <submittedName>
        <fullName evidence="6">Regulatory protein</fullName>
    </submittedName>
</protein>
<name>W9ATT7_MYCCO</name>
<evidence type="ECO:0000256" key="4">
    <source>
        <dbReference type="SAM" id="MobiDB-lite"/>
    </source>
</evidence>
<dbReference type="Gene3D" id="1.10.10.60">
    <property type="entry name" value="Homeodomain-like"/>
    <property type="match status" value="1"/>
</dbReference>
<evidence type="ECO:0000313" key="7">
    <source>
        <dbReference type="Proteomes" id="UP000028870"/>
    </source>
</evidence>
<gene>
    <name evidence="6" type="ORF">BN977_03748</name>
</gene>
<dbReference type="InterPro" id="IPR050109">
    <property type="entry name" value="HTH-type_TetR-like_transc_reg"/>
</dbReference>